<dbReference type="HAMAP" id="MF_01612">
    <property type="entry name" value="FO_synth_sub2"/>
    <property type="match status" value="1"/>
</dbReference>
<dbReference type="InterPro" id="IPR045567">
    <property type="entry name" value="CofH/MnqC-like_C"/>
</dbReference>
<comment type="catalytic activity">
    <reaction evidence="9">
        <text>5-amino-6-(D-ribitylamino)uracil + L-tyrosine + S-adenosyl-L-methionine = 5-amino-5-(4-hydroxybenzyl)-6-(D-ribitylimino)-5,6-dihydrouracil + 2-iminoacetate + 5'-deoxyadenosine + L-methionine + H(+)</text>
        <dbReference type="Rhea" id="RHEA:55200"/>
        <dbReference type="ChEBI" id="CHEBI:15378"/>
        <dbReference type="ChEBI" id="CHEBI:15934"/>
        <dbReference type="ChEBI" id="CHEBI:17319"/>
        <dbReference type="ChEBI" id="CHEBI:57844"/>
        <dbReference type="ChEBI" id="CHEBI:58315"/>
        <dbReference type="ChEBI" id="CHEBI:59789"/>
        <dbReference type="ChEBI" id="CHEBI:77846"/>
        <dbReference type="ChEBI" id="CHEBI:85936"/>
        <dbReference type="EC" id="2.5.1.147"/>
    </reaction>
</comment>
<dbReference type="Pfam" id="PF19288">
    <property type="entry name" value="CofH_C"/>
    <property type="match status" value="1"/>
</dbReference>
<keyword evidence="4 13" id="KW-0808">Transferase</keyword>
<dbReference type="NCBIfam" id="NF005609">
    <property type="entry name" value="PRK07360.1"/>
    <property type="match status" value="1"/>
</dbReference>
<keyword evidence="14" id="KW-1185">Reference proteome</keyword>
<accession>A0A484I816</accession>
<keyword evidence="7 10" id="KW-0408">Iron</keyword>
<evidence type="ECO:0000313" key="14">
    <source>
        <dbReference type="Proteomes" id="UP000294299"/>
    </source>
</evidence>
<dbReference type="PANTHER" id="PTHR43076:SF1">
    <property type="entry name" value="LIPOYL SYNTHASE 2"/>
    <property type="match status" value="1"/>
</dbReference>
<dbReference type="InterPro" id="IPR034405">
    <property type="entry name" value="F420"/>
</dbReference>
<dbReference type="PIRSF" id="PIRSF004762">
    <property type="entry name" value="CHP00423"/>
    <property type="match status" value="1"/>
</dbReference>
<proteinExistence type="inferred from homology"/>
<keyword evidence="8 10" id="KW-0411">Iron-sulfur</keyword>
<dbReference type="GO" id="GO:0046872">
    <property type="term" value="F:metal ion binding"/>
    <property type="evidence" value="ECO:0007669"/>
    <property type="project" value="UniProtKB-KW"/>
</dbReference>
<dbReference type="PANTHER" id="PTHR43076">
    <property type="entry name" value="FO SYNTHASE (COFH)"/>
    <property type="match status" value="1"/>
</dbReference>
<evidence type="ECO:0000259" key="12">
    <source>
        <dbReference type="PROSITE" id="PS51918"/>
    </source>
</evidence>
<dbReference type="InterPro" id="IPR006638">
    <property type="entry name" value="Elp3/MiaA/NifB-like_rSAM"/>
</dbReference>
<dbReference type="CDD" id="cd01335">
    <property type="entry name" value="Radical_SAM"/>
    <property type="match status" value="1"/>
</dbReference>
<name>A0A484I816_9ARCH</name>
<evidence type="ECO:0000256" key="3">
    <source>
        <dbReference type="ARBA" id="ARBA00022485"/>
    </source>
</evidence>
<evidence type="ECO:0000256" key="1">
    <source>
        <dbReference type="ARBA" id="ARBA00004712"/>
    </source>
</evidence>
<feature type="binding site" evidence="11">
    <location>
        <position position="308"/>
    </location>
    <ligand>
        <name>(3R)-3-methyl-D-ornithine</name>
        <dbReference type="ChEBI" id="CHEBI:64642"/>
    </ligand>
</feature>
<dbReference type="KEGG" id="nfn:NFRAN_0113"/>
<dbReference type="SUPFAM" id="SSF102114">
    <property type="entry name" value="Radical SAM enzymes"/>
    <property type="match status" value="1"/>
</dbReference>
<dbReference type="NCBIfam" id="TIGR00423">
    <property type="entry name" value="CofH family radical SAM protein"/>
    <property type="match status" value="1"/>
</dbReference>
<protein>
    <recommendedName>
        <fullName evidence="2">5-amino-6-(D-ribitylamino)uracil--L-tyrosine 4-hydroxyphenyl transferase</fullName>
        <ecNumber evidence="2">2.5.1.147</ecNumber>
    </recommendedName>
</protein>
<keyword evidence="6" id="KW-0479">Metal-binding</keyword>
<reference evidence="13 14" key="1">
    <citation type="submission" date="2019-02" db="EMBL/GenBank/DDBJ databases">
        <authorList>
            <person name="Lehtovirta-Morley E L."/>
        </authorList>
    </citation>
    <scope>NUCLEOTIDE SEQUENCE [LARGE SCALE GENOMIC DNA]</scope>
    <source>
        <strain evidence="13">NFRAN1</strain>
    </source>
</reference>
<feature type="binding site" evidence="11">
    <location>
        <position position="188"/>
    </location>
    <ligand>
        <name>S-adenosyl-L-methionine</name>
        <dbReference type="ChEBI" id="CHEBI:59789"/>
    </ligand>
</feature>
<dbReference type="SFLD" id="SFLDG01389">
    <property type="entry name" value="menaquinone_synthsis_involved"/>
    <property type="match status" value="1"/>
</dbReference>
<dbReference type="SMART" id="SM00729">
    <property type="entry name" value="Elp3"/>
    <property type="match status" value="1"/>
</dbReference>
<keyword evidence="3 10" id="KW-0004">4Fe-4S</keyword>
<dbReference type="SFLD" id="SFLDG01388">
    <property type="entry name" value="7_8-didemethyl-8-hydroxy-5-dea"/>
    <property type="match status" value="1"/>
</dbReference>
<evidence type="ECO:0000256" key="5">
    <source>
        <dbReference type="ARBA" id="ARBA00022691"/>
    </source>
</evidence>
<keyword evidence="5 10" id="KW-0949">S-adenosyl-L-methionine</keyword>
<evidence type="ECO:0000313" key="13">
    <source>
        <dbReference type="EMBL" id="VFJ12434.1"/>
    </source>
</evidence>
<dbReference type="GO" id="GO:0044689">
    <property type="term" value="F:7,8-didemethyl-8-hydroxy-5-deazariboflavin synthase activity"/>
    <property type="evidence" value="ECO:0007669"/>
    <property type="project" value="TreeGrafter"/>
</dbReference>
<dbReference type="GO" id="GO:0051539">
    <property type="term" value="F:4 iron, 4 sulfur cluster binding"/>
    <property type="evidence" value="ECO:0007669"/>
    <property type="project" value="UniProtKB-KW"/>
</dbReference>
<evidence type="ECO:0000256" key="8">
    <source>
        <dbReference type="ARBA" id="ARBA00023014"/>
    </source>
</evidence>
<feature type="binding site" evidence="10">
    <location>
        <position position="76"/>
    </location>
    <ligand>
        <name>[4Fe-4S] cluster</name>
        <dbReference type="ChEBI" id="CHEBI:49883"/>
        <note>4Fe-4S-S-AdoMet</note>
    </ligand>
</feature>
<evidence type="ECO:0000256" key="11">
    <source>
        <dbReference type="PIRSR" id="PIRSR004762-2"/>
    </source>
</evidence>
<dbReference type="InterPro" id="IPR020050">
    <property type="entry name" value="FO_synthase_su2"/>
</dbReference>
<dbReference type="GeneID" id="39419705"/>
<dbReference type="InterPro" id="IPR019940">
    <property type="entry name" value="CofH_family"/>
</dbReference>
<gene>
    <name evidence="13" type="primary">cofH</name>
    <name evidence="13" type="ORF">NFRAN_0113</name>
</gene>
<feature type="binding site" evidence="10">
    <location>
        <position position="83"/>
    </location>
    <ligand>
        <name>[4Fe-4S] cluster</name>
        <dbReference type="ChEBI" id="CHEBI:49883"/>
        <note>4Fe-4S-S-AdoMet</note>
    </ligand>
</feature>
<dbReference type="GO" id="GO:0141093">
    <property type="term" value="F:5-amino-6-(D-ribitylamino)uracil--L-tyrosine 4-hydroxyphenyl transferase activity"/>
    <property type="evidence" value="ECO:0007669"/>
    <property type="project" value="UniProtKB-EC"/>
</dbReference>
<dbReference type="UniPathway" id="UPA00072"/>
<evidence type="ECO:0000256" key="4">
    <source>
        <dbReference type="ARBA" id="ARBA00022679"/>
    </source>
</evidence>
<dbReference type="Gene3D" id="3.20.20.70">
    <property type="entry name" value="Aldolase class I"/>
    <property type="match status" value="1"/>
</dbReference>
<dbReference type="OrthoDB" id="8186at2157"/>
<comment type="cofactor">
    <cofactor evidence="10">
        <name>[4Fe-4S] cluster</name>
        <dbReference type="ChEBI" id="CHEBI:49883"/>
    </cofactor>
    <text evidence="10">Binds 1 [4Fe-4S] cluster. The cluster is coordinated with 3 cysteines and an exchangeable S-adenosyl-L-methionine.</text>
</comment>
<dbReference type="RefSeq" id="WP_134482572.1">
    <property type="nucleotide sequence ID" value="NZ_LR216287.1"/>
</dbReference>
<dbReference type="Pfam" id="PF04055">
    <property type="entry name" value="Radical_SAM"/>
    <property type="match status" value="1"/>
</dbReference>
<evidence type="ECO:0000256" key="6">
    <source>
        <dbReference type="ARBA" id="ARBA00022723"/>
    </source>
</evidence>
<feature type="binding site" evidence="10">
    <location>
        <position position="80"/>
    </location>
    <ligand>
        <name>[4Fe-4S] cluster</name>
        <dbReference type="ChEBI" id="CHEBI:49883"/>
        <note>4Fe-4S-S-AdoMet</note>
    </ligand>
</feature>
<dbReference type="EMBL" id="LR216287">
    <property type="protein sequence ID" value="VFJ12434.1"/>
    <property type="molecule type" value="Genomic_DNA"/>
</dbReference>
<dbReference type="Proteomes" id="UP000294299">
    <property type="component" value="Chromosome NFRAN"/>
</dbReference>
<evidence type="ECO:0000256" key="10">
    <source>
        <dbReference type="PIRSR" id="PIRSR004762-1"/>
    </source>
</evidence>
<evidence type="ECO:0000256" key="9">
    <source>
        <dbReference type="ARBA" id="ARBA00048468"/>
    </source>
</evidence>
<comment type="pathway">
    <text evidence="1">Cofactor biosynthesis; coenzyme F0 biosynthesis.</text>
</comment>
<dbReference type="AlphaFoldDB" id="A0A484I816"/>
<dbReference type="InterPro" id="IPR007197">
    <property type="entry name" value="rSAM"/>
</dbReference>
<dbReference type="SFLD" id="SFLDG01064">
    <property type="entry name" value="F420__menaquinone_cofactor_bio"/>
    <property type="match status" value="2"/>
</dbReference>
<dbReference type="EC" id="2.5.1.147" evidence="2"/>
<feature type="binding site" evidence="11">
    <location>
        <position position="152"/>
    </location>
    <ligand>
        <name>(3R)-3-methyl-D-ornithine</name>
        <dbReference type="ChEBI" id="CHEBI:64642"/>
    </ligand>
</feature>
<dbReference type="NCBIfam" id="TIGR03551">
    <property type="entry name" value="F420_cofH"/>
    <property type="match status" value="1"/>
</dbReference>
<dbReference type="InterPro" id="IPR058240">
    <property type="entry name" value="rSAM_sf"/>
</dbReference>
<dbReference type="InterPro" id="IPR013785">
    <property type="entry name" value="Aldolase_TIM"/>
</dbReference>
<dbReference type="PROSITE" id="PS51918">
    <property type="entry name" value="RADICAL_SAM"/>
    <property type="match status" value="1"/>
</dbReference>
<sequence length="415" mass="46666">MSIEELFRNIDPEISSILNKVLSDSEISLKEAIRLFESSGSSILAISLVADELRSRKNGNLVTYVINRNINFTNVCIKQCGFCAFSRDFRTEEGYMLPINEIVRRAKEAWDLGATEICIQAGLPPSMDGMLYVNICKAIKEVVPDVHIHAFSPEEILYGSVRANTSVRDYLKMLKEAGLGSLPGTSAEILVKEVRNKISPGRISVDDWIKVITTAHKLDIPTTSTIMYGHIENYENIATHLEIIRNIQKETGNFTEFVPLSFIHNEAPMSGHNLVSGLRKGADGIEIVKMHSISRLFFNNRIDNIQVSWVKEGPKLSQILLGTGVNDLGGCLINESISTSAGSQYGQFMRPLEMRKLIRSTGRIPAQRSSKYEIIKEFSAIEESQEESVLDKIDPEIFGSYHRLIKLNEYRYKKM</sequence>
<evidence type="ECO:0000256" key="2">
    <source>
        <dbReference type="ARBA" id="ARBA00012289"/>
    </source>
</evidence>
<feature type="domain" description="Radical SAM core" evidence="12">
    <location>
        <begin position="62"/>
        <end position="286"/>
    </location>
</feature>
<organism evidence="13 14">
    <name type="scientific">Candidatus Nitrosocosmicus franklandianus</name>
    <dbReference type="NCBI Taxonomy" id="1798806"/>
    <lineage>
        <taxon>Archaea</taxon>
        <taxon>Nitrososphaerota</taxon>
        <taxon>Nitrososphaeria</taxon>
        <taxon>Nitrososphaerales</taxon>
        <taxon>Nitrososphaeraceae</taxon>
        <taxon>Candidatus Nitrosocosmicus</taxon>
    </lineage>
</organism>
<dbReference type="SFLD" id="SFLDS00029">
    <property type="entry name" value="Radical_SAM"/>
    <property type="match status" value="2"/>
</dbReference>
<evidence type="ECO:0000256" key="7">
    <source>
        <dbReference type="ARBA" id="ARBA00023004"/>
    </source>
</evidence>
<feature type="binding site" evidence="11">
    <location>
        <position position="82"/>
    </location>
    <ligand>
        <name>S-adenosyl-L-methionine</name>
        <dbReference type="ChEBI" id="CHEBI:59789"/>
    </ligand>
</feature>